<dbReference type="InterPro" id="IPR013149">
    <property type="entry name" value="ADH-like_C"/>
</dbReference>
<keyword evidence="6" id="KW-1185">Reference proteome</keyword>
<proteinExistence type="predicted"/>
<accession>A0A286GW27</accession>
<dbReference type="SMART" id="SM00829">
    <property type="entry name" value="PKS_ER"/>
    <property type="match status" value="1"/>
</dbReference>
<evidence type="ECO:0000313" key="5">
    <source>
        <dbReference type="EMBL" id="SOD99386.1"/>
    </source>
</evidence>
<dbReference type="AlphaFoldDB" id="A0A286GW27"/>
<evidence type="ECO:0000313" key="6">
    <source>
        <dbReference type="Proteomes" id="UP000219452"/>
    </source>
</evidence>
<dbReference type="Proteomes" id="UP000219452">
    <property type="component" value="Unassembled WGS sequence"/>
</dbReference>
<evidence type="ECO:0000256" key="3">
    <source>
        <dbReference type="ARBA" id="ARBA00023002"/>
    </source>
</evidence>
<dbReference type="InterPro" id="IPR036291">
    <property type="entry name" value="NAD(P)-bd_dom_sf"/>
</dbReference>
<dbReference type="SUPFAM" id="SSF51735">
    <property type="entry name" value="NAD(P)-binding Rossmann-fold domains"/>
    <property type="match status" value="1"/>
</dbReference>
<evidence type="ECO:0000256" key="1">
    <source>
        <dbReference type="ARBA" id="ARBA00022723"/>
    </source>
</evidence>
<feature type="domain" description="Enoyl reductase (ER)" evidence="4">
    <location>
        <begin position="18"/>
        <end position="318"/>
    </location>
</feature>
<reference evidence="6" key="1">
    <citation type="submission" date="2017-09" db="EMBL/GenBank/DDBJ databases">
        <authorList>
            <person name="Varghese N."/>
            <person name="Submissions S."/>
        </authorList>
    </citation>
    <scope>NUCLEOTIDE SEQUENCE [LARGE SCALE GENOMIC DNA]</scope>
    <source>
        <strain evidence="6">DSM 29961</strain>
    </source>
</reference>
<dbReference type="SUPFAM" id="SSF50129">
    <property type="entry name" value="GroES-like"/>
    <property type="match status" value="1"/>
</dbReference>
<dbReference type="PANTHER" id="PTHR43401:SF2">
    <property type="entry name" value="L-THREONINE 3-DEHYDROGENASE"/>
    <property type="match status" value="1"/>
</dbReference>
<dbReference type="InterPro" id="IPR050129">
    <property type="entry name" value="Zn_alcohol_dh"/>
</dbReference>
<name>A0A286GW27_9BACT</name>
<evidence type="ECO:0000256" key="2">
    <source>
        <dbReference type="ARBA" id="ARBA00022833"/>
    </source>
</evidence>
<dbReference type="GO" id="GO:0016491">
    <property type="term" value="F:oxidoreductase activity"/>
    <property type="evidence" value="ECO:0007669"/>
    <property type="project" value="UniProtKB-KW"/>
</dbReference>
<organism evidence="5 6">
    <name type="scientific">Spirosoma fluviale</name>
    <dbReference type="NCBI Taxonomy" id="1597977"/>
    <lineage>
        <taxon>Bacteria</taxon>
        <taxon>Pseudomonadati</taxon>
        <taxon>Bacteroidota</taxon>
        <taxon>Cytophagia</taxon>
        <taxon>Cytophagales</taxon>
        <taxon>Cytophagaceae</taxon>
        <taxon>Spirosoma</taxon>
    </lineage>
</organism>
<dbReference type="PANTHER" id="PTHR43401">
    <property type="entry name" value="L-THREONINE 3-DEHYDROGENASE"/>
    <property type="match status" value="1"/>
</dbReference>
<dbReference type="Pfam" id="PF00107">
    <property type="entry name" value="ADH_zinc_N"/>
    <property type="match status" value="1"/>
</dbReference>
<dbReference type="GO" id="GO:0046872">
    <property type="term" value="F:metal ion binding"/>
    <property type="evidence" value="ECO:0007669"/>
    <property type="project" value="UniProtKB-KW"/>
</dbReference>
<keyword evidence="1" id="KW-0479">Metal-binding</keyword>
<dbReference type="Gene3D" id="3.90.180.10">
    <property type="entry name" value="Medium-chain alcohol dehydrogenases, catalytic domain"/>
    <property type="match status" value="1"/>
</dbReference>
<protein>
    <submittedName>
        <fullName evidence="5">2-desacetyl-2-hydroxyethyl bacteriochlorophyllide A dehydrogenase</fullName>
    </submittedName>
</protein>
<dbReference type="EMBL" id="OCNH01000009">
    <property type="protein sequence ID" value="SOD99386.1"/>
    <property type="molecule type" value="Genomic_DNA"/>
</dbReference>
<evidence type="ECO:0000259" key="4">
    <source>
        <dbReference type="SMART" id="SM00829"/>
    </source>
</evidence>
<keyword evidence="2" id="KW-0862">Zinc</keyword>
<dbReference type="InterPro" id="IPR020843">
    <property type="entry name" value="ER"/>
</dbReference>
<dbReference type="Gene3D" id="3.40.50.720">
    <property type="entry name" value="NAD(P)-binding Rossmann-like Domain"/>
    <property type="match status" value="1"/>
</dbReference>
<keyword evidence="3" id="KW-0560">Oxidoreductase</keyword>
<sequence>MRLYNTKTKPMKALQFTGNKTFDLQDVDLQPVAPGEVRLKVAYCGVCGTDVHIYHGAMAQRLTLPQVIGHEVSAEIDVVGEGVSGWQVGDRVTVRPLKPGQAMAVDNGVRHIGQNLKFIGIDTPGGMQQYWNVPANTLHRLPDNLPLTIGAMVEPLAVACHDVRLGEVKAGENVVIIGGGPIGMLIALVARQKGANVLISEVNEARLQLAESMGLATVNPKDTDLVAHVENFTKGAMADVVFEVSGVQAGVTTMTQLPRVRGRIVMVAIHAEPKAVDLFRFFWRELKLIGARVYEPEDFEEAIALAASEASTPGTLPLGALITQISPLADAKSVFETIDNNPAGMKYLLQCDL</sequence>
<dbReference type="InterPro" id="IPR011032">
    <property type="entry name" value="GroES-like_sf"/>
</dbReference>
<dbReference type="InterPro" id="IPR013154">
    <property type="entry name" value="ADH-like_N"/>
</dbReference>
<dbReference type="Pfam" id="PF08240">
    <property type="entry name" value="ADH_N"/>
    <property type="match status" value="1"/>
</dbReference>
<gene>
    <name evidence="5" type="ORF">SAMN06269250_6397</name>
</gene>